<dbReference type="Proteomes" id="UP000827889">
    <property type="component" value="Chromosome 7"/>
</dbReference>
<evidence type="ECO:0000256" key="1">
    <source>
        <dbReference type="PROSITE-ProRule" id="PRU00175"/>
    </source>
</evidence>
<keyword evidence="4" id="KW-1185">Reference proteome</keyword>
<evidence type="ECO:0000259" key="3">
    <source>
        <dbReference type="PROSITE" id="PS50089"/>
    </source>
</evidence>
<dbReference type="GO" id="GO:0008270">
    <property type="term" value="F:zinc ion binding"/>
    <property type="evidence" value="ECO:0007669"/>
    <property type="project" value="UniProtKB-KW"/>
</dbReference>
<dbReference type="InterPro" id="IPR013083">
    <property type="entry name" value="Znf_RING/FYVE/PHD"/>
</dbReference>
<keyword evidence="1" id="KW-0863">Zinc-finger</keyword>
<feature type="region of interest" description="Disordered" evidence="2">
    <location>
        <begin position="37"/>
        <end position="77"/>
    </location>
</feature>
<dbReference type="PANTHER" id="PTHR46629">
    <property type="entry name" value="OS01G0917900 PROTEIN"/>
    <property type="match status" value="1"/>
</dbReference>
<dbReference type="Gene3D" id="3.30.40.10">
    <property type="entry name" value="Zinc/RING finger domain, C3HC4 (zinc finger)"/>
    <property type="match status" value="1"/>
</dbReference>
<dbReference type="GeneID" id="115750873"/>
<evidence type="ECO:0000313" key="5">
    <source>
        <dbReference type="RefSeq" id="XP_030544350.2"/>
    </source>
</evidence>
<dbReference type="SMART" id="SM00184">
    <property type="entry name" value="RING"/>
    <property type="match status" value="1"/>
</dbReference>
<evidence type="ECO:0000256" key="2">
    <source>
        <dbReference type="SAM" id="MobiDB-lite"/>
    </source>
</evidence>
<gene>
    <name evidence="5" type="primary">LOC115750873</name>
</gene>
<protein>
    <submittedName>
        <fullName evidence="5">Nuclear factor 7, brain-like</fullName>
    </submittedName>
</protein>
<dbReference type="Pfam" id="PF13920">
    <property type="entry name" value="zf-C3HC4_3"/>
    <property type="match status" value="1"/>
</dbReference>
<feature type="domain" description="RING-type" evidence="3">
    <location>
        <begin position="136"/>
        <end position="174"/>
    </location>
</feature>
<reference evidence="5" key="1">
    <citation type="submission" date="2025-08" db="UniProtKB">
        <authorList>
            <consortium name="RefSeq"/>
        </authorList>
    </citation>
    <scope>IDENTIFICATION</scope>
    <source>
        <tissue evidence="5">Leaf</tissue>
    </source>
</reference>
<dbReference type="InterPro" id="IPR001841">
    <property type="entry name" value="Znf_RING"/>
</dbReference>
<proteinExistence type="predicted"/>
<feature type="compositionally biased region" description="Basic and acidic residues" evidence="2">
    <location>
        <begin position="48"/>
        <end position="71"/>
    </location>
</feature>
<evidence type="ECO:0000313" key="4">
    <source>
        <dbReference type="Proteomes" id="UP000827889"/>
    </source>
</evidence>
<dbReference type="PROSITE" id="PS50089">
    <property type="entry name" value="ZF_RING_2"/>
    <property type="match status" value="1"/>
</dbReference>
<dbReference type="AlphaFoldDB" id="A0A8B8QB67"/>
<dbReference type="RefSeq" id="XP_030544350.2">
    <property type="nucleotide sequence ID" value="XM_030688490.2"/>
</dbReference>
<accession>A0A8B8QB67</accession>
<dbReference type="SUPFAM" id="SSF57850">
    <property type="entry name" value="RING/U-box"/>
    <property type="match status" value="1"/>
</dbReference>
<name>A0A8B8QB67_9MYRT</name>
<organism evidence="4 5">
    <name type="scientific">Rhodamnia argentea</name>
    <dbReference type="NCBI Taxonomy" id="178133"/>
    <lineage>
        <taxon>Eukaryota</taxon>
        <taxon>Viridiplantae</taxon>
        <taxon>Streptophyta</taxon>
        <taxon>Embryophyta</taxon>
        <taxon>Tracheophyta</taxon>
        <taxon>Spermatophyta</taxon>
        <taxon>Magnoliopsida</taxon>
        <taxon>eudicotyledons</taxon>
        <taxon>Gunneridae</taxon>
        <taxon>Pentapetalae</taxon>
        <taxon>rosids</taxon>
        <taxon>malvids</taxon>
        <taxon>Myrtales</taxon>
        <taxon>Myrtaceae</taxon>
        <taxon>Myrtoideae</taxon>
        <taxon>Myrteae</taxon>
        <taxon>Australasian group</taxon>
        <taxon>Rhodamnia</taxon>
    </lineage>
</organism>
<keyword evidence="1" id="KW-0479">Metal-binding</keyword>
<dbReference type="KEGG" id="rarg:115750873"/>
<keyword evidence="1" id="KW-0862">Zinc</keyword>
<sequence>MWKSLKQRLGFKRMGCCGTATWTPSAPTILTVMAESSPTQMLDDPDQERDRDHAMHASDVPARDGDGDRAPHAPPLSGMNLATALEAERNAAGPPVKTLMRLIEETDGVDLRQGRRRDKGTTRKRSGGGVGCDWVCCVCMDRNKGAAFIPCGHAFCRVCSRELWVHRGCCPICNRPILEILDLF</sequence>